<feature type="compositionally biased region" description="Gly residues" evidence="1">
    <location>
        <begin position="37"/>
        <end position="49"/>
    </location>
</feature>
<sequence length="83" mass="7908">MMLAARVRVSRGSLARDPYIEDVRIHEVAAGEAAQGAAGGKGGGHGGSAAGLTVAADPRGQGAGDSSEGTADHAVAAGRGSPG</sequence>
<dbReference type="Proteomes" id="UP000694044">
    <property type="component" value="Unassembled WGS sequence"/>
</dbReference>
<accession>A0A8T1V940</accession>
<keyword evidence="3" id="KW-1185">Reference proteome</keyword>
<protein>
    <submittedName>
        <fullName evidence="2">Uncharacterized protein</fullName>
    </submittedName>
</protein>
<evidence type="ECO:0000313" key="2">
    <source>
        <dbReference type="EMBL" id="KAG7376599.1"/>
    </source>
</evidence>
<evidence type="ECO:0000313" key="3">
    <source>
        <dbReference type="Proteomes" id="UP000694044"/>
    </source>
</evidence>
<gene>
    <name evidence="2" type="ORF">PHYPSEUDO_013050</name>
</gene>
<feature type="region of interest" description="Disordered" evidence="1">
    <location>
        <begin position="33"/>
        <end position="83"/>
    </location>
</feature>
<dbReference type="AlphaFoldDB" id="A0A8T1V940"/>
<name>A0A8T1V940_9STRA</name>
<evidence type="ECO:0000256" key="1">
    <source>
        <dbReference type="SAM" id="MobiDB-lite"/>
    </source>
</evidence>
<reference evidence="2" key="1">
    <citation type="submission" date="2021-02" db="EMBL/GenBank/DDBJ databases">
        <authorList>
            <person name="Palmer J.M."/>
        </authorList>
    </citation>
    <scope>NUCLEOTIDE SEQUENCE</scope>
    <source>
        <strain evidence="2">SCRP734</strain>
    </source>
</reference>
<comment type="caution">
    <text evidence="2">The sequence shown here is derived from an EMBL/GenBank/DDBJ whole genome shotgun (WGS) entry which is preliminary data.</text>
</comment>
<organism evidence="2 3">
    <name type="scientific">Phytophthora pseudosyringae</name>
    <dbReference type="NCBI Taxonomy" id="221518"/>
    <lineage>
        <taxon>Eukaryota</taxon>
        <taxon>Sar</taxon>
        <taxon>Stramenopiles</taxon>
        <taxon>Oomycota</taxon>
        <taxon>Peronosporomycetes</taxon>
        <taxon>Peronosporales</taxon>
        <taxon>Peronosporaceae</taxon>
        <taxon>Phytophthora</taxon>
    </lineage>
</organism>
<dbReference type="EMBL" id="JAGDFM010000659">
    <property type="protein sequence ID" value="KAG7376599.1"/>
    <property type="molecule type" value="Genomic_DNA"/>
</dbReference>
<proteinExistence type="predicted"/>